<accession>A0A1A7BLR4</accession>
<dbReference type="InterPro" id="IPR036388">
    <property type="entry name" value="WH-like_DNA-bd_sf"/>
</dbReference>
<proteinExistence type="predicted"/>
<evidence type="ECO:0000256" key="1">
    <source>
        <dbReference type="SAM" id="MobiDB-lite"/>
    </source>
</evidence>
<dbReference type="Proteomes" id="UP000092484">
    <property type="component" value="Unassembled WGS sequence"/>
</dbReference>
<dbReference type="SUPFAM" id="SSF46785">
    <property type="entry name" value="Winged helix' DNA-binding domain"/>
    <property type="match status" value="1"/>
</dbReference>
<sequence>MAIAARLRHAAAKPDLTENSPHAHPSGKERRYLAMARQAYALRRKRAAIFGNPDLFGEPAWDILLDLYIAHAEGKPVSVSSACIGSAAPPTTGLRWLGVLAEEGLLQRENDPDDNRRVMVRLSPAGITAMERFFDAAEMTG</sequence>
<protein>
    <submittedName>
        <fullName evidence="2">Regulatory protein, MarR</fullName>
    </submittedName>
</protein>
<feature type="region of interest" description="Disordered" evidence="1">
    <location>
        <begin position="5"/>
        <end position="29"/>
    </location>
</feature>
<reference evidence="2 3" key="1">
    <citation type="submission" date="2016-06" db="EMBL/GenBank/DDBJ databases">
        <title>Genome sequence of Porphyrobacter dokdonensis DSW-74.</title>
        <authorList>
            <person name="Kim J.F."/>
            <person name="Song J.Y."/>
        </authorList>
    </citation>
    <scope>NUCLEOTIDE SEQUENCE [LARGE SCALE GENOMIC DNA]</scope>
    <source>
        <strain evidence="2 3">DSW-74</strain>
    </source>
</reference>
<dbReference type="Gene3D" id="1.10.10.10">
    <property type="entry name" value="Winged helix-like DNA-binding domain superfamily/Winged helix DNA-binding domain"/>
    <property type="match status" value="1"/>
</dbReference>
<evidence type="ECO:0000313" key="3">
    <source>
        <dbReference type="Proteomes" id="UP000092484"/>
    </source>
</evidence>
<dbReference type="PATRIC" id="fig|1300349.4.peg.796"/>
<gene>
    <name evidence="2" type="ORF">I603_0802</name>
</gene>
<dbReference type="InterPro" id="IPR036390">
    <property type="entry name" value="WH_DNA-bd_sf"/>
</dbReference>
<keyword evidence="3" id="KW-1185">Reference proteome</keyword>
<dbReference type="EMBL" id="LZYB01000001">
    <property type="protein sequence ID" value="OBV12671.1"/>
    <property type="molecule type" value="Genomic_DNA"/>
</dbReference>
<evidence type="ECO:0000313" key="2">
    <source>
        <dbReference type="EMBL" id="OBV12671.1"/>
    </source>
</evidence>
<organism evidence="2 3">
    <name type="scientific">Erythrobacter dokdonensis DSW-74</name>
    <dbReference type="NCBI Taxonomy" id="1300349"/>
    <lineage>
        <taxon>Bacteria</taxon>
        <taxon>Pseudomonadati</taxon>
        <taxon>Pseudomonadota</taxon>
        <taxon>Alphaproteobacteria</taxon>
        <taxon>Sphingomonadales</taxon>
        <taxon>Erythrobacteraceae</taxon>
        <taxon>Erythrobacter/Porphyrobacter group</taxon>
        <taxon>Erythrobacter</taxon>
    </lineage>
</organism>
<name>A0A1A7BLR4_9SPHN</name>
<dbReference type="STRING" id="1300349.I603_0802"/>
<comment type="caution">
    <text evidence="2">The sequence shown here is derived from an EMBL/GenBank/DDBJ whole genome shotgun (WGS) entry which is preliminary data.</text>
</comment>
<dbReference type="AlphaFoldDB" id="A0A1A7BLR4"/>